<keyword evidence="7" id="KW-0106">Calcium</keyword>
<dbReference type="CDD" id="cd00214">
    <property type="entry name" value="Calpain_III"/>
    <property type="match status" value="1"/>
</dbReference>
<reference evidence="12" key="4">
    <citation type="submission" date="2025-09" db="UniProtKB">
        <authorList>
            <consortium name="Ensembl"/>
        </authorList>
    </citation>
    <scope>IDENTIFICATION</scope>
    <source>
        <strain evidence="12">HSOK</strain>
    </source>
</reference>
<dbReference type="PANTHER" id="PTHR10183:SF302">
    <property type="entry name" value="CALPAIN-14"/>
    <property type="match status" value="1"/>
</dbReference>
<dbReference type="Gene3D" id="3.90.70.10">
    <property type="entry name" value="Cysteine proteinases"/>
    <property type="match status" value="1"/>
</dbReference>
<evidence type="ECO:0000259" key="10">
    <source>
        <dbReference type="PROSITE" id="PS50203"/>
    </source>
</evidence>
<dbReference type="InterPro" id="IPR011992">
    <property type="entry name" value="EF-hand-dom_pair"/>
</dbReference>
<feature type="active site" evidence="8 9">
    <location>
        <position position="285"/>
    </location>
</feature>
<evidence type="ECO:0000256" key="3">
    <source>
        <dbReference type="ARBA" id="ARBA00022723"/>
    </source>
</evidence>
<organism evidence="12 13">
    <name type="scientific">Oryzias latipes</name>
    <name type="common">Japanese rice fish</name>
    <name type="synonym">Japanese killifish</name>
    <dbReference type="NCBI Taxonomy" id="8090"/>
    <lineage>
        <taxon>Eukaryota</taxon>
        <taxon>Metazoa</taxon>
        <taxon>Chordata</taxon>
        <taxon>Craniata</taxon>
        <taxon>Vertebrata</taxon>
        <taxon>Euteleostomi</taxon>
        <taxon>Actinopterygii</taxon>
        <taxon>Neopterygii</taxon>
        <taxon>Teleostei</taxon>
        <taxon>Neoteleostei</taxon>
        <taxon>Acanthomorphata</taxon>
        <taxon>Ovalentaria</taxon>
        <taxon>Atherinomorphae</taxon>
        <taxon>Beloniformes</taxon>
        <taxon>Adrianichthyidae</taxon>
        <taxon>Oryziinae</taxon>
        <taxon>Oryzias</taxon>
    </lineage>
</organism>
<dbReference type="PROSITE" id="PS00018">
    <property type="entry name" value="EF_HAND_1"/>
    <property type="match status" value="1"/>
</dbReference>
<dbReference type="PROSITE" id="PS50203">
    <property type="entry name" value="CALPAIN_CAT"/>
    <property type="match status" value="1"/>
</dbReference>
<dbReference type="Pfam" id="PF00648">
    <property type="entry name" value="Peptidase_C2"/>
    <property type="match status" value="1"/>
</dbReference>
<proteinExistence type="inferred from homology"/>
<dbReference type="FunFam" id="1.10.238.10:FF:000175">
    <property type="entry name" value="Calpain 14"/>
    <property type="match status" value="1"/>
</dbReference>
<dbReference type="CDD" id="cd16195">
    <property type="entry name" value="EFh_PEF_CAPN13_14"/>
    <property type="match status" value="1"/>
</dbReference>
<evidence type="ECO:0000313" key="13">
    <source>
        <dbReference type="Proteomes" id="UP000265200"/>
    </source>
</evidence>
<dbReference type="PRINTS" id="PR00704">
    <property type="entry name" value="CALPAIN"/>
</dbReference>
<dbReference type="InterPro" id="IPR054069">
    <property type="entry name" value="CAPN3/13-like_C_EFh"/>
</dbReference>
<dbReference type="PANTHER" id="PTHR10183">
    <property type="entry name" value="CALPAIN"/>
    <property type="match status" value="1"/>
</dbReference>
<evidence type="ECO:0000256" key="4">
    <source>
        <dbReference type="ARBA" id="ARBA00022737"/>
    </source>
</evidence>
<evidence type="ECO:0000256" key="7">
    <source>
        <dbReference type="ARBA" id="ARBA00022837"/>
    </source>
</evidence>
<dbReference type="CDD" id="cd00044">
    <property type="entry name" value="CysPc"/>
    <property type="match status" value="1"/>
</dbReference>
<evidence type="ECO:0000256" key="5">
    <source>
        <dbReference type="ARBA" id="ARBA00022801"/>
    </source>
</evidence>
<feature type="active site" evidence="8 9">
    <location>
        <position position="261"/>
    </location>
</feature>
<name>A0A3P9JDP8_ORYLA</name>
<dbReference type="InterPro" id="IPR000169">
    <property type="entry name" value="Pept_cys_AS"/>
</dbReference>
<reference evidence="12" key="3">
    <citation type="submission" date="2025-08" db="UniProtKB">
        <authorList>
            <consortium name="Ensembl"/>
        </authorList>
    </citation>
    <scope>IDENTIFICATION</scope>
    <source>
        <strain evidence="12">HSOK</strain>
    </source>
</reference>
<reference key="1">
    <citation type="journal article" date="2007" name="Nature">
        <title>The medaka draft genome and insights into vertebrate genome evolution.</title>
        <authorList>
            <person name="Kasahara M."/>
            <person name="Naruse K."/>
            <person name="Sasaki S."/>
            <person name="Nakatani Y."/>
            <person name="Qu W."/>
            <person name="Ahsan B."/>
            <person name="Yamada T."/>
            <person name="Nagayasu Y."/>
            <person name="Doi K."/>
            <person name="Kasai Y."/>
            <person name="Jindo T."/>
            <person name="Kobayashi D."/>
            <person name="Shimada A."/>
            <person name="Toyoda A."/>
            <person name="Kuroki Y."/>
            <person name="Fujiyama A."/>
            <person name="Sasaki T."/>
            <person name="Shimizu A."/>
            <person name="Asakawa S."/>
            <person name="Shimizu N."/>
            <person name="Hashimoto S."/>
            <person name="Yang J."/>
            <person name="Lee Y."/>
            <person name="Matsushima K."/>
            <person name="Sugano S."/>
            <person name="Sakaizumi M."/>
            <person name="Narita T."/>
            <person name="Ohishi K."/>
            <person name="Haga S."/>
            <person name="Ohta F."/>
            <person name="Nomoto H."/>
            <person name="Nogata K."/>
            <person name="Morishita T."/>
            <person name="Endo T."/>
            <person name="Shin-I T."/>
            <person name="Takeda H."/>
            <person name="Morishita S."/>
            <person name="Kohara Y."/>
        </authorList>
    </citation>
    <scope>NUCLEOTIDE SEQUENCE [LARGE SCALE GENOMIC DNA]</scope>
    <source>
        <strain>Hd-rR</strain>
    </source>
</reference>
<dbReference type="InterPro" id="IPR018247">
    <property type="entry name" value="EF_Hand_1_Ca_BS"/>
</dbReference>
<keyword evidence="5 9" id="KW-0378">Hydrolase</keyword>
<reference evidence="12 13" key="2">
    <citation type="submission" date="2017-04" db="EMBL/GenBank/DDBJ databases">
        <title>CpG methylation of centromeres and impact of large insertions on vertebrate speciation.</title>
        <authorList>
            <person name="Ichikawa K."/>
            <person name="Yoshimura J."/>
            <person name="Morishita S."/>
        </authorList>
    </citation>
    <scope>NUCLEOTIDE SEQUENCE</scope>
    <source>
        <strain evidence="12 13">HSOK</strain>
    </source>
</reference>
<dbReference type="GO" id="GO:0005509">
    <property type="term" value="F:calcium ion binding"/>
    <property type="evidence" value="ECO:0007669"/>
    <property type="project" value="InterPro"/>
</dbReference>
<evidence type="ECO:0000256" key="2">
    <source>
        <dbReference type="ARBA" id="ARBA00022670"/>
    </source>
</evidence>
<dbReference type="InterPro" id="IPR022682">
    <property type="entry name" value="Calpain_domain_III"/>
</dbReference>
<feature type="domain" description="Calpain catalytic" evidence="10">
    <location>
        <begin position="47"/>
        <end position="343"/>
    </location>
</feature>
<dbReference type="InterPro" id="IPR002048">
    <property type="entry name" value="EF_hand_dom"/>
</dbReference>
<comment type="similarity">
    <text evidence="1">Belongs to the peptidase C2 family.</text>
</comment>
<dbReference type="GO" id="GO:0006508">
    <property type="term" value="P:proteolysis"/>
    <property type="evidence" value="ECO:0007669"/>
    <property type="project" value="UniProtKB-KW"/>
</dbReference>
<dbReference type="InterPro" id="IPR038765">
    <property type="entry name" value="Papain-like_cys_pep_sf"/>
</dbReference>
<evidence type="ECO:0000256" key="8">
    <source>
        <dbReference type="PIRSR" id="PIRSR622684-1"/>
    </source>
</evidence>
<keyword evidence="4" id="KW-0677">Repeat</keyword>
<dbReference type="PROSITE" id="PS50222">
    <property type="entry name" value="EF_HAND_2"/>
    <property type="match status" value="1"/>
</dbReference>
<evidence type="ECO:0000256" key="9">
    <source>
        <dbReference type="PROSITE-ProRule" id="PRU00239"/>
    </source>
</evidence>
<dbReference type="InterPro" id="IPR022684">
    <property type="entry name" value="Calpain_cysteine_protease"/>
</dbReference>
<dbReference type="SUPFAM" id="SSF54001">
    <property type="entry name" value="Cysteine proteinases"/>
    <property type="match status" value="1"/>
</dbReference>
<sequence length="693" mass="78858">MPPPGVCLNIMEARHIQDGYGSLTNPYRVFDQDFQQLAKYCLSQRVKFLDDTFPPERSSIGEGVLSPSDLTKVEWLRPAKIAANPSFVLRGVSRFDFGQGTVGNCWFLASIGALTFQKEIFNQVVPLEQTFDQNYCGLFHFRFWRFGKWVDVVIDDKLPTLNGRLIFVRSQSQNEFWPALLEKAYAKVCGSYTDMTAGTPSEAMMDFTCGVHIYIQLSEPPQNLWELMCRAGKSAVLMCCGTDQGETSSNTLSPNGLVLGHAYTVTGVIQLVSRGKPVNLVRLWNPWRTGEWIGDWCDRSPLWQTVSPKDREKCHAVDDDGEFWMTLEDFCKLYSDLDICGMDPNFLDETPCQWKASVHEGRWVPGTTAGGCMNNKETFWTNPQFRVQISGEFSETADGKNTFVSLIQKPDKRKRHLVKNQHIGFSIFEVTQQYKAQIGKFPASFFSTQRPVAQSKTFMNAREVMEFIRLKPGEYLIVPSTFKPNESASFLLTIHSKIETHGFENSGDYNTQMFEKTERVKNPEEDEKKKRFFRQHSNKYEEVDAEQLQKILNDQILKGDLKSGGFSIDACRSMVALMDSSITGSLNSKEFVRLWNKVIAFKDIFFQTDVSRTGTLSLSELRNAIIASGIKVNDELLNLMALRYGASSGHVTLESFISLILRLECMCKIFKQLSDGKTMTLQESEWMYVSMYT</sequence>
<dbReference type="SUPFAM" id="SSF47473">
    <property type="entry name" value="EF-hand"/>
    <property type="match status" value="1"/>
</dbReference>
<dbReference type="InterPro" id="IPR036213">
    <property type="entry name" value="Calpain_III_sf"/>
</dbReference>
<dbReference type="Proteomes" id="UP000265200">
    <property type="component" value="Chromosome 22"/>
</dbReference>
<dbReference type="GO" id="GO:0004198">
    <property type="term" value="F:calcium-dependent cysteine-type endopeptidase activity"/>
    <property type="evidence" value="ECO:0007669"/>
    <property type="project" value="InterPro"/>
</dbReference>
<dbReference type="InterPro" id="IPR001300">
    <property type="entry name" value="Peptidase_C2_calpain_cat"/>
</dbReference>
<dbReference type="SMART" id="SM00720">
    <property type="entry name" value="calpain_III"/>
    <property type="match status" value="1"/>
</dbReference>
<feature type="domain" description="EF-hand" evidence="11">
    <location>
        <begin position="596"/>
        <end position="631"/>
    </location>
</feature>
<dbReference type="Pfam" id="PF21875">
    <property type="entry name" value="CAPN13-like_C_EFh"/>
    <property type="match status" value="1"/>
</dbReference>
<dbReference type="AlphaFoldDB" id="A0A3P9JDP8"/>
<evidence type="ECO:0000256" key="1">
    <source>
        <dbReference type="ARBA" id="ARBA00007623"/>
    </source>
</evidence>
<evidence type="ECO:0008006" key="14">
    <source>
        <dbReference type="Google" id="ProtNLM"/>
    </source>
</evidence>
<dbReference type="Ensembl" id="ENSORLT00015020534.1">
    <property type="protein sequence ID" value="ENSORLP00015030420.1"/>
    <property type="gene ID" value="ENSORLG00015014096.1"/>
</dbReference>
<dbReference type="FunFam" id="2.60.120.380:FF:000001">
    <property type="entry name" value="Calpain-1 catalytic subunit"/>
    <property type="match status" value="1"/>
</dbReference>
<evidence type="ECO:0000256" key="6">
    <source>
        <dbReference type="ARBA" id="ARBA00022807"/>
    </source>
</evidence>
<dbReference type="Gene3D" id="2.60.120.380">
    <property type="match status" value="1"/>
</dbReference>
<dbReference type="FunFam" id="3.90.70.10:FF:000054">
    <property type="entry name" value="Calpain 14"/>
    <property type="match status" value="1"/>
</dbReference>
<dbReference type="SUPFAM" id="SSF49758">
    <property type="entry name" value="Calpain large subunit, middle domain (domain III)"/>
    <property type="match status" value="1"/>
</dbReference>
<keyword evidence="3" id="KW-0479">Metal-binding</keyword>
<evidence type="ECO:0000313" key="12">
    <source>
        <dbReference type="Ensembl" id="ENSORLP00015030420.1"/>
    </source>
</evidence>
<dbReference type="SMART" id="SM00230">
    <property type="entry name" value="CysPc"/>
    <property type="match status" value="1"/>
</dbReference>
<dbReference type="InterPro" id="IPR033883">
    <property type="entry name" value="C2_III"/>
</dbReference>
<dbReference type="PROSITE" id="PS00139">
    <property type="entry name" value="THIOL_PROTEASE_CYS"/>
    <property type="match status" value="1"/>
</dbReference>
<keyword evidence="2 9" id="KW-0645">Protease</keyword>
<feature type="active site" evidence="8 9">
    <location>
        <position position="105"/>
    </location>
</feature>
<dbReference type="InterPro" id="IPR022683">
    <property type="entry name" value="Calpain_III"/>
</dbReference>
<dbReference type="Pfam" id="PF01067">
    <property type="entry name" value="Calpain_III"/>
    <property type="match status" value="1"/>
</dbReference>
<keyword evidence="6 9" id="KW-0788">Thiol protease</keyword>
<evidence type="ECO:0000259" key="11">
    <source>
        <dbReference type="PROSITE" id="PS50222"/>
    </source>
</evidence>
<accession>A0A3P9JDP8</accession>
<protein>
    <recommendedName>
        <fullName evidence="14">Calpain catalytic domain-containing protein</fullName>
    </recommendedName>
</protein>
<dbReference type="Gene3D" id="1.10.238.10">
    <property type="entry name" value="EF-hand"/>
    <property type="match status" value="1"/>
</dbReference>